<dbReference type="Gene3D" id="2.30.110.10">
    <property type="entry name" value="Electron Transport, Fmn-binding Protein, Chain A"/>
    <property type="match status" value="1"/>
</dbReference>
<gene>
    <name evidence="1" type="ORF">KSB_82930</name>
</gene>
<evidence type="ECO:0000313" key="1">
    <source>
        <dbReference type="EMBL" id="GHO59818.1"/>
    </source>
</evidence>
<dbReference type="InterPro" id="IPR004378">
    <property type="entry name" value="F420H2_quin_Rdtase"/>
</dbReference>
<sequence>MAKTFRPTLFFRVGRNINTFLLRAGVKKGNMTLLTVRGRKSGQPHTIPVALVEYDGQRWLTAPYGVVNWVRNLRVAGEATLTRGRHTERVSAFEVNAQEAAPILKRSLIGAPSFVLAYFDVTADSSLAEFEREVSKHPVFLVKSFSEQPHAYKNTPERKALFS</sequence>
<comment type="caution">
    <text evidence="1">The sequence shown here is derived from an EMBL/GenBank/DDBJ whole genome shotgun (WGS) entry which is preliminary data.</text>
</comment>
<dbReference type="EMBL" id="BNJG01000003">
    <property type="protein sequence ID" value="GHO59818.1"/>
    <property type="molecule type" value="Genomic_DNA"/>
</dbReference>
<dbReference type="Pfam" id="PF04075">
    <property type="entry name" value="F420H2_quin_red"/>
    <property type="match status" value="1"/>
</dbReference>
<name>A0ABQ3V4E0_9CHLR</name>
<protein>
    <submittedName>
        <fullName evidence="1">Nitroreductase</fullName>
    </submittedName>
</protein>
<dbReference type="RefSeq" id="WP_201375963.1">
    <property type="nucleotide sequence ID" value="NZ_BNJG01000003.1"/>
</dbReference>
<dbReference type="NCBIfam" id="TIGR00026">
    <property type="entry name" value="hi_GC_TIGR00026"/>
    <property type="match status" value="1"/>
</dbReference>
<accession>A0ABQ3V4E0</accession>
<dbReference type="Proteomes" id="UP000654345">
    <property type="component" value="Unassembled WGS sequence"/>
</dbReference>
<proteinExistence type="predicted"/>
<reference evidence="1 2" key="1">
    <citation type="journal article" date="2021" name="Int. J. Syst. Evol. Microbiol.">
        <title>Reticulibacter mediterranei gen. nov., sp. nov., within the new family Reticulibacteraceae fam. nov., and Ktedonospora formicarum gen. nov., sp. nov., Ktedonobacter robiniae sp. nov., Dictyobacter formicarum sp. nov. and Dictyobacter arantiisoli sp. nov., belonging to the class Ktedonobacteria.</title>
        <authorList>
            <person name="Yabe S."/>
            <person name="Zheng Y."/>
            <person name="Wang C.M."/>
            <person name="Sakai Y."/>
            <person name="Abe K."/>
            <person name="Yokota A."/>
            <person name="Donadio S."/>
            <person name="Cavaletti L."/>
            <person name="Monciardini P."/>
        </authorList>
    </citation>
    <scope>NUCLEOTIDE SEQUENCE [LARGE SCALE GENOMIC DNA]</scope>
    <source>
        <strain evidence="1 2">SOSP1-30</strain>
    </source>
</reference>
<dbReference type="InterPro" id="IPR012349">
    <property type="entry name" value="Split_barrel_FMN-bd"/>
</dbReference>
<organism evidence="1 2">
    <name type="scientific">Ktedonobacter robiniae</name>
    <dbReference type="NCBI Taxonomy" id="2778365"/>
    <lineage>
        <taxon>Bacteria</taxon>
        <taxon>Bacillati</taxon>
        <taxon>Chloroflexota</taxon>
        <taxon>Ktedonobacteria</taxon>
        <taxon>Ktedonobacterales</taxon>
        <taxon>Ktedonobacteraceae</taxon>
        <taxon>Ktedonobacter</taxon>
    </lineage>
</organism>
<keyword evidence="2" id="KW-1185">Reference proteome</keyword>
<evidence type="ECO:0000313" key="2">
    <source>
        <dbReference type="Proteomes" id="UP000654345"/>
    </source>
</evidence>